<proteinExistence type="predicted"/>
<name>A0ABW8II33_9GAMM</name>
<dbReference type="RefSeq" id="WP_380010160.1">
    <property type="nucleotide sequence ID" value="NZ_JADIKI010000022.1"/>
</dbReference>
<dbReference type="EMBL" id="JADIKI010000022">
    <property type="protein sequence ID" value="MFK2854866.1"/>
    <property type="molecule type" value="Genomic_DNA"/>
</dbReference>
<organism evidence="1 2">
    <name type="scientific">Dyella humi</name>
    <dbReference type="NCBI Taxonomy" id="1770547"/>
    <lineage>
        <taxon>Bacteria</taxon>
        <taxon>Pseudomonadati</taxon>
        <taxon>Pseudomonadota</taxon>
        <taxon>Gammaproteobacteria</taxon>
        <taxon>Lysobacterales</taxon>
        <taxon>Rhodanobacteraceae</taxon>
        <taxon>Dyella</taxon>
    </lineage>
</organism>
<keyword evidence="2" id="KW-1185">Reference proteome</keyword>
<evidence type="ECO:0000313" key="2">
    <source>
        <dbReference type="Proteomes" id="UP001620409"/>
    </source>
</evidence>
<gene>
    <name evidence="1" type="ORF">ISP18_09720</name>
</gene>
<evidence type="ECO:0000313" key="1">
    <source>
        <dbReference type="EMBL" id="MFK2854866.1"/>
    </source>
</evidence>
<comment type="caution">
    <text evidence="1">The sequence shown here is derived from an EMBL/GenBank/DDBJ whole genome shotgun (WGS) entry which is preliminary data.</text>
</comment>
<reference evidence="1 2" key="1">
    <citation type="submission" date="2020-10" db="EMBL/GenBank/DDBJ databases">
        <title>Phylogeny of dyella-like bacteria.</title>
        <authorList>
            <person name="Fu J."/>
        </authorList>
    </citation>
    <scope>NUCLEOTIDE SEQUENCE [LARGE SCALE GENOMIC DNA]</scope>
    <source>
        <strain evidence="1 2">DHG40</strain>
    </source>
</reference>
<sequence>MALYKNANYVEKNDDKAFDATHEPGVQAPYAGIYKCITCGSEIGIAQGHVLPPQGHHPHAAGLGPIKWQLAVYAQHKK</sequence>
<dbReference type="Proteomes" id="UP001620409">
    <property type="component" value="Unassembled WGS sequence"/>
</dbReference>
<accession>A0ABW8II33</accession>
<protein>
    <recommendedName>
        <fullName evidence="3">Protein L</fullName>
    </recommendedName>
</protein>
<evidence type="ECO:0008006" key="3">
    <source>
        <dbReference type="Google" id="ProtNLM"/>
    </source>
</evidence>